<dbReference type="AlphaFoldDB" id="A0A7M7T7Y5"/>
<feature type="domain" description="GAE" evidence="11">
    <location>
        <begin position="509"/>
        <end position="628"/>
    </location>
</feature>
<dbReference type="GeneID" id="100114196"/>
<dbReference type="SMART" id="SM00288">
    <property type="entry name" value="VHS"/>
    <property type="match status" value="1"/>
</dbReference>
<evidence type="ECO:0000256" key="1">
    <source>
        <dbReference type="ARBA" id="ARBA00004150"/>
    </source>
</evidence>
<dbReference type="FunCoup" id="A0A7M7T7Y5">
    <property type="interactions" value="1584"/>
</dbReference>
<dbReference type="Pfam" id="PF18308">
    <property type="entry name" value="GGA_N-GAT"/>
    <property type="match status" value="1"/>
</dbReference>
<evidence type="ECO:0000256" key="8">
    <source>
        <dbReference type="ARBA" id="ARBA00023034"/>
    </source>
</evidence>
<evidence type="ECO:0000313" key="13">
    <source>
        <dbReference type="EnsemblMetazoa" id="XP_031781167"/>
    </source>
</evidence>
<evidence type="ECO:0000256" key="9">
    <source>
        <dbReference type="ARBA" id="ARBA00023136"/>
    </source>
</evidence>
<evidence type="ECO:0000259" key="12">
    <source>
        <dbReference type="PROSITE" id="PS50909"/>
    </source>
</evidence>
<keyword evidence="14" id="KW-1185">Reference proteome</keyword>
<dbReference type="InterPro" id="IPR002014">
    <property type="entry name" value="VHS_dom"/>
</dbReference>
<dbReference type="EnsemblMetazoa" id="XM_031925307">
    <property type="protein sequence ID" value="XP_031781167"/>
    <property type="gene ID" value="LOC100114196"/>
</dbReference>
<comment type="similarity">
    <text evidence="3">Belongs to the GGA protein family.</text>
</comment>
<dbReference type="GO" id="GO:0005802">
    <property type="term" value="C:trans-Golgi network"/>
    <property type="evidence" value="ECO:0007669"/>
    <property type="project" value="InterPro"/>
</dbReference>
<dbReference type="Pfam" id="PF03127">
    <property type="entry name" value="GAT"/>
    <property type="match status" value="1"/>
</dbReference>
<keyword evidence="9" id="KW-0472">Membrane</keyword>
<dbReference type="GO" id="GO:0031901">
    <property type="term" value="C:early endosome membrane"/>
    <property type="evidence" value="ECO:0007669"/>
    <property type="project" value="UniProtKB-SubCell"/>
</dbReference>
<sequence>MDVVATSLEALLQRVINVQNQEIDTAAVDAFCAIITKEVDSIPLATKLLAFWIQSIIERQALQALTLLDTCMQRCGPLFVSEVGKFRFLNEMIKLVSPKYLGTKTPISVREKVFCLLQQWIISFPRETKIKEAYDMLKKQGVIKDDHYNFINYSGILNQSNKIKNPIFDDEEKAKLLQNLLKSKNPSDLHAANRLIKTMVREDEKRTQQELRRVMDLECIHNNVKLLSDMLESYIPTQCKKDDIELMKELYEACEHLRPTLERLAEETQNDEVMLLDIVSASEDLEKVCNKYVLKLLPDQASHLLDSTTETQDTLLDLSSPETVRCSNTDNINSSKEYDDSINCQSDIDLLKDIFECPKSQEVSFQSLDAQLMLSNAPIMQPINIRDTTSKDILDETMTQLHKFEENVLKKSSDIKIHNPSISGCDKISIASIDTLLNKSDIQSFTGVNFMTCKEDNESAEELESAFGNAKCKNRKKTNRLAVKTLGKEFEIESLAHININLETITPGNIPPVTVIDKRNGITVLLHFAKDSPRFDVSVIVVTTMSTSSKPLNDYLFQAVVPEKCKCRLQLPSTTKLPAHNPFLPPLAISQIMLIANPYKEKLSLKFMLSYSMDGETITEMGEVEQLPQM</sequence>
<dbReference type="PROSITE" id="PS50909">
    <property type="entry name" value="GAT"/>
    <property type="match status" value="1"/>
</dbReference>
<dbReference type="InterPro" id="IPR027422">
    <property type="entry name" value="GGA1-3"/>
</dbReference>
<dbReference type="InterPro" id="IPR004152">
    <property type="entry name" value="GAT_dom"/>
</dbReference>
<dbReference type="InterPro" id="IPR041198">
    <property type="entry name" value="GGA_N-GAT"/>
</dbReference>
<keyword evidence="8" id="KW-0333">Golgi apparatus</keyword>
<dbReference type="PANTHER" id="PTHR45905:SF1">
    <property type="entry name" value="GOLGI-LOCALIZED, GAMMA-ADAPTIN EAR CONTAINING, ARF BINDING PROTEIN"/>
    <property type="match status" value="1"/>
</dbReference>
<keyword evidence="5" id="KW-0967">Endosome</keyword>
<dbReference type="CTD" id="31902"/>
<dbReference type="InterPro" id="IPR008153">
    <property type="entry name" value="GAE_dom"/>
</dbReference>
<dbReference type="SUPFAM" id="SSF89009">
    <property type="entry name" value="GAT-like domain"/>
    <property type="match status" value="1"/>
</dbReference>
<dbReference type="KEGG" id="nvi:100114196"/>
<dbReference type="PANTHER" id="PTHR45905">
    <property type="entry name" value="GOLGI-LOCALIZED, GAMMA-ADAPTIN EAR CONTAINING, ARF BINDING PROTEIN"/>
    <property type="match status" value="1"/>
</dbReference>
<dbReference type="InParanoid" id="A0A7M7T7Y5"/>
<dbReference type="SMR" id="A0A7M7T7Y5"/>
<dbReference type="SUPFAM" id="SSF48464">
    <property type="entry name" value="ENTH/VHS domain"/>
    <property type="match status" value="1"/>
</dbReference>
<feature type="domain" description="VHS" evidence="10">
    <location>
        <begin position="15"/>
        <end position="145"/>
    </location>
</feature>
<dbReference type="SMART" id="SM00809">
    <property type="entry name" value="Alpha_adaptinC2"/>
    <property type="match status" value="1"/>
</dbReference>
<dbReference type="Gene3D" id="2.60.40.1230">
    <property type="match status" value="1"/>
</dbReference>
<dbReference type="Gene3D" id="1.20.58.160">
    <property type="match status" value="1"/>
</dbReference>
<dbReference type="InterPro" id="IPR008942">
    <property type="entry name" value="ENTH_VHS"/>
</dbReference>
<dbReference type="CDD" id="cd03567">
    <property type="entry name" value="VHS_GGA_metazoan"/>
    <property type="match status" value="1"/>
</dbReference>
<dbReference type="SUPFAM" id="SSF49348">
    <property type="entry name" value="Clathrin adaptor appendage domain"/>
    <property type="match status" value="1"/>
</dbReference>
<dbReference type="Gene3D" id="1.20.5.170">
    <property type="match status" value="1"/>
</dbReference>
<dbReference type="Gene3D" id="1.25.40.90">
    <property type="match status" value="1"/>
</dbReference>
<dbReference type="Proteomes" id="UP000002358">
    <property type="component" value="Unassembled WGS sequence"/>
</dbReference>
<dbReference type="GO" id="GO:0006886">
    <property type="term" value="P:intracellular protein transport"/>
    <property type="evidence" value="ECO:0007669"/>
    <property type="project" value="InterPro"/>
</dbReference>
<dbReference type="GO" id="GO:0006893">
    <property type="term" value="P:Golgi to plasma membrane transport"/>
    <property type="evidence" value="ECO:0007669"/>
    <property type="project" value="TreeGrafter"/>
</dbReference>
<feature type="domain" description="GAT" evidence="12">
    <location>
        <begin position="170"/>
        <end position="297"/>
    </location>
</feature>
<evidence type="ECO:0000256" key="6">
    <source>
        <dbReference type="ARBA" id="ARBA00022843"/>
    </source>
</evidence>
<evidence type="ECO:0000256" key="7">
    <source>
        <dbReference type="ARBA" id="ARBA00022927"/>
    </source>
</evidence>
<dbReference type="InterPro" id="IPR008152">
    <property type="entry name" value="Clathrin_a/b/g-adaptin_app_Ig"/>
</dbReference>
<dbReference type="RefSeq" id="XP_031781167.1">
    <property type="nucleotide sequence ID" value="XM_031925307.2"/>
</dbReference>
<keyword evidence="6" id="KW-0832">Ubl conjugation</keyword>
<protein>
    <recommendedName>
        <fullName evidence="15">ADP-ribosylation factor-binding protein GGA1</fullName>
    </recommendedName>
</protein>
<evidence type="ECO:0000259" key="11">
    <source>
        <dbReference type="PROSITE" id="PS50180"/>
    </source>
</evidence>
<dbReference type="FunFam" id="1.20.5.170:FF:000023">
    <property type="entry name" value="ADP-ribosylation factor-binding protein GGA3 isoform X1"/>
    <property type="match status" value="1"/>
</dbReference>
<evidence type="ECO:0000256" key="5">
    <source>
        <dbReference type="ARBA" id="ARBA00022753"/>
    </source>
</evidence>
<dbReference type="GO" id="GO:0031267">
    <property type="term" value="F:small GTPase binding"/>
    <property type="evidence" value="ECO:0007669"/>
    <property type="project" value="InterPro"/>
</dbReference>
<keyword evidence="7" id="KW-0653">Protein transport</keyword>
<dbReference type="Pfam" id="PF00790">
    <property type="entry name" value="VHS"/>
    <property type="match status" value="1"/>
</dbReference>
<dbReference type="GO" id="GO:0034394">
    <property type="term" value="P:protein localization to cell surface"/>
    <property type="evidence" value="ECO:0007669"/>
    <property type="project" value="TreeGrafter"/>
</dbReference>
<dbReference type="OrthoDB" id="447025at2759"/>
<dbReference type="InterPro" id="IPR013041">
    <property type="entry name" value="Clathrin_app_Ig-like_sf"/>
</dbReference>
<evidence type="ECO:0000313" key="14">
    <source>
        <dbReference type="Proteomes" id="UP000002358"/>
    </source>
</evidence>
<evidence type="ECO:0000256" key="3">
    <source>
        <dbReference type="ARBA" id="ARBA00008099"/>
    </source>
</evidence>
<reference evidence="13" key="1">
    <citation type="submission" date="2021-01" db="UniProtKB">
        <authorList>
            <consortium name="EnsemblMetazoa"/>
        </authorList>
    </citation>
    <scope>IDENTIFICATION</scope>
</reference>
<proteinExistence type="inferred from homology"/>
<dbReference type="InterPro" id="IPR038425">
    <property type="entry name" value="GAT_sf"/>
</dbReference>
<evidence type="ECO:0000259" key="10">
    <source>
        <dbReference type="PROSITE" id="PS50179"/>
    </source>
</evidence>
<organism evidence="13 14">
    <name type="scientific">Nasonia vitripennis</name>
    <name type="common">Parasitic wasp</name>
    <dbReference type="NCBI Taxonomy" id="7425"/>
    <lineage>
        <taxon>Eukaryota</taxon>
        <taxon>Metazoa</taxon>
        <taxon>Ecdysozoa</taxon>
        <taxon>Arthropoda</taxon>
        <taxon>Hexapoda</taxon>
        <taxon>Insecta</taxon>
        <taxon>Pterygota</taxon>
        <taxon>Neoptera</taxon>
        <taxon>Endopterygota</taxon>
        <taxon>Hymenoptera</taxon>
        <taxon>Apocrita</taxon>
        <taxon>Proctotrupomorpha</taxon>
        <taxon>Chalcidoidea</taxon>
        <taxon>Pteromalidae</taxon>
        <taxon>Pteromalinae</taxon>
        <taxon>Nasonia</taxon>
    </lineage>
</organism>
<accession>A0A7M7T7Y5</accession>
<comment type="subcellular location">
    <subcellularLocation>
        <location evidence="2">Early endosome membrane</location>
        <topology evidence="2">Peripheral membrane protein</topology>
    </subcellularLocation>
    <subcellularLocation>
        <location evidence="1">Golgi apparatus</location>
        <location evidence="1">trans-Golgi network membrane</location>
        <topology evidence="1">Peripheral membrane protein</topology>
    </subcellularLocation>
</comment>
<dbReference type="GO" id="GO:0043130">
    <property type="term" value="F:ubiquitin binding"/>
    <property type="evidence" value="ECO:0007669"/>
    <property type="project" value="InterPro"/>
</dbReference>
<evidence type="ECO:0000256" key="2">
    <source>
        <dbReference type="ARBA" id="ARBA00004220"/>
    </source>
</evidence>
<evidence type="ECO:0008006" key="15">
    <source>
        <dbReference type="Google" id="ProtNLM"/>
    </source>
</evidence>
<dbReference type="GO" id="GO:0035091">
    <property type="term" value="F:phosphatidylinositol binding"/>
    <property type="evidence" value="ECO:0007669"/>
    <property type="project" value="InterPro"/>
</dbReference>
<keyword evidence="4" id="KW-0813">Transport</keyword>
<evidence type="ECO:0000256" key="4">
    <source>
        <dbReference type="ARBA" id="ARBA00022448"/>
    </source>
</evidence>
<name>A0A7M7T7Y5_NASVI</name>
<dbReference type="Pfam" id="PF02883">
    <property type="entry name" value="Alpha_adaptinC2"/>
    <property type="match status" value="1"/>
</dbReference>
<dbReference type="PROSITE" id="PS50179">
    <property type="entry name" value="VHS"/>
    <property type="match status" value="1"/>
</dbReference>
<dbReference type="PROSITE" id="PS50180">
    <property type="entry name" value="GAE"/>
    <property type="match status" value="1"/>
</dbReference>